<keyword evidence="1" id="KW-0472">Membrane</keyword>
<accession>A0A1G9WR48</accession>
<dbReference type="AlphaFoldDB" id="A0A1G9WR48"/>
<dbReference type="InterPro" id="IPR050708">
    <property type="entry name" value="T6SS_VgrG/RHS"/>
</dbReference>
<evidence type="ECO:0000256" key="1">
    <source>
        <dbReference type="SAM" id="Phobius"/>
    </source>
</evidence>
<keyword evidence="3" id="KW-1185">Reference proteome</keyword>
<organism evidence="2 3">
    <name type="scientific">Acetanaerobacterium elongatum</name>
    <dbReference type="NCBI Taxonomy" id="258515"/>
    <lineage>
        <taxon>Bacteria</taxon>
        <taxon>Bacillati</taxon>
        <taxon>Bacillota</taxon>
        <taxon>Clostridia</taxon>
        <taxon>Eubacteriales</taxon>
        <taxon>Oscillospiraceae</taxon>
        <taxon>Acetanaerobacterium</taxon>
    </lineage>
</organism>
<dbReference type="PANTHER" id="PTHR32305:SF17">
    <property type="entry name" value="TRNA NUCLEASE WAPA"/>
    <property type="match status" value="1"/>
</dbReference>
<protein>
    <submittedName>
        <fullName evidence="2">RHS repeat-associated core domain-containing protein</fullName>
    </submittedName>
</protein>
<dbReference type="PANTHER" id="PTHR32305">
    <property type="match status" value="1"/>
</dbReference>
<gene>
    <name evidence="2" type="ORF">SAMN05192585_10684</name>
</gene>
<dbReference type="NCBIfam" id="TIGR03696">
    <property type="entry name" value="Rhs_assc_core"/>
    <property type="match status" value="1"/>
</dbReference>
<dbReference type="InterPro" id="IPR022385">
    <property type="entry name" value="Rhs_assc_core"/>
</dbReference>
<evidence type="ECO:0000313" key="3">
    <source>
        <dbReference type="Proteomes" id="UP000199182"/>
    </source>
</evidence>
<dbReference type="Gene3D" id="2.180.10.10">
    <property type="entry name" value="RHS repeat-associated core"/>
    <property type="match status" value="1"/>
</dbReference>
<name>A0A1G9WR48_9FIRM</name>
<dbReference type="STRING" id="258515.SAMN05192585_10684"/>
<keyword evidence="1" id="KW-0812">Transmembrane</keyword>
<dbReference type="Proteomes" id="UP000199182">
    <property type="component" value="Unassembled WGS sequence"/>
</dbReference>
<reference evidence="2 3" key="1">
    <citation type="submission" date="2016-10" db="EMBL/GenBank/DDBJ databases">
        <authorList>
            <person name="de Groot N.N."/>
        </authorList>
    </citation>
    <scope>NUCLEOTIDE SEQUENCE [LARGE SCALE GENOMIC DNA]</scope>
    <source>
        <strain evidence="2 3">CGMCC 1.5012</strain>
    </source>
</reference>
<dbReference type="RefSeq" id="WP_242871676.1">
    <property type="nucleotide sequence ID" value="NZ_FNID01000006.1"/>
</dbReference>
<feature type="transmembrane region" description="Helical" evidence="1">
    <location>
        <begin position="126"/>
        <end position="148"/>
    </location>
</feature>
<sequence>MNGTEYYYIRNGQNDITGILDTSGSEVVSYSYDTWGKLLGITGSLADTVGVKNPYRGYRYDTETGLYYLNSRYYEPEIGRFINADDTNILGIDQDSLIQYNLFTYCLNNPTNMSDPSGYFTGIEEAAIAAFFIITGALVTFQTLITYFSSPSGIRSWSNFCLVLSTAFKSIYTKTIKYINEKIKAYQNRPMSQRIGTKSTDKNHILKGTKGKHIPGWKKFGFDPNGNNGWAKVLVIMKAVVDAYDKISSYTNKDGSGPA</sequence>
<dbReference type="EMBL" id="FNID01000006">
    <property type="protein sequence ID" value="SDM86625.1"/>
    <property type="molecule type" value="Genomic_DNA"/>
</dbReference>
<proteinExistence type="predicted"/>
<evidence type="ECO:0000313" key="2">
    <source>
        <dbReference type="EMBL" id="SDM86625.1"/>
    </source>
</evidence>
<keyword evidence="1" id="KW-1133">Transmembrane helix</keyword>